<feature type="non-terminal residue" evidence="1">
    <location>
        <position position="1"/>
    </location>
</feature>
<organism evidence="1 2">
    <name type="scientific">Diploptera punctata</name>
    <name type="common">Pacific beetle cockroach</name>
    <dbReference type="NCBI Taxonomy" id="6984"/>
    <lineage>
        <taxon>Eukaryota</taxon>
        <taxon>Metazoa</taxon>
        <taxon>Ecdysozoa</taxon>
        <taxon>Arthropoda</taxon>
        <taxon>Hexapoda</taxon>
        <taxon>Insecta</taxon>
        <taxon>Pterygota</taxon>
        <taxon>Neoptera</taxon>
        <taxon>Polyneoptera</taxon>
        <taxon>Dictyoptera</taxon>
        <taxon>Blattodea</taxon>
        <taxon>Blaberoidea</taxon>
        <taxon>Blaberidae</taxon>
        <taxon>Diplopterinae</taxon>
        <taxon>Diploptera</taxon>
    </lineage>
</organism>
<keyword evidence="2" id="KW-1185">Reference proteome</keyword>
<feature type="non-terminal residue" evidence="1">
    <location>
        <position position="60"/>
    </location>
</feature>
<dbReference type="Proteomes" id="UP001233999">
    <property type="component" value="Unassembled WGS sequence"/>
</dbReference>
<accession>A0AAD7Z817</accession>
<reference evidence="1" key="2">
    <citation type="submission" date="2023-05" db="EMBL/GenBank/DDBJ databases">
        <authorList>
            <person name="Fouks B."/>
        </authorList>
    </citation>
    <scope>NUCLEOTIDE SEQUENCE</scope>
    <source>
        <strain evidence="1">Stay&amp;Tobe</strain>
        <tissue evidence="1">Testes</tissue>
    </source>
</reference>
<sequence>NLSLNLFLSFFNLHLLINIHKIYYINQTNLRFFFRRASFEIYSDIGNLGSFTNCEGTAAK</sequence>
<gene>
    <name evidence="1" type="ORF">L9F63_007320</name>
</gene>
<dbReference type="EMBL" id="JASPKZ010009820">
    <property type="protein sequence ID" value="KAJ9575779.1"/>
    <property type="molecule type" value="Genomic_DNA"/>
</dbReference>
<comment type="caution">
    <text evidence="1">The sequence shown here is derived from an EMBL/GenBank/DDBJ whole genome shotgun (WGS) entry which is preliminary data.</text>
</comment>
<name>A0AAD7Z817_DIPPU</name>
<dbReference type="AlphaFoldDB" id="A0AAD7Z817"/>
<evidence type="ECO:0000313" key="1">
    <source>
        <dbReference type="EMBL" id="KAJ9575779.1"/>
    </source>
</evidence>
<evidence type="ECO:0000313" key="2">
    <source>
        <dbReference type="Proteomes" id="UP001233999"/>
    </source>
</evidence>
<reference evidence="1" key="1">
    <citation type="journal article" date="2023" name="IScience">
        <title>Live-bearing cockroach genome reveals convergent evolutionary mechanisms linked to viviparity in insects and beyond.</title>
        <authorList>
            <person name="Fouks B."/>
            <person name="Harrison M.C."/>
            <person name="Mikhailova A.A."/>
            <person name="Marchal E."/>
            <person name="English S."/>
            <person name="Carruthers M."/>
            <person name="Jennings E.C."/>
            <person name="Chiamaka E.L."/>
            <person name="Frigard R.A."/>
            <person name="Pippel M."/>
            <person name="Attardo G.M."/>
            <person name="Benoit J.B."/>
            <person name="Bornberg-Bauer E."/>
            <person name="Tobe S.S."/>
        </authorList>
    </citation>
    <scope>NUCLEOTIDE SEQUENCE</scope>
    <source>
        <strain evidence="1">Stay&amp;Tobe</strain>
    </source>
</reference>
<protein>
    <submittedName>
        <fullName evidence="1">Uncharacterized protein</fullName>
    </submittedName>
</protein>
<proteinExistence type="predicted"/>